<reference evidence="6" key="1">
    <citation type="submission" date="2008-06" db="EMBL/GenBank/DDBJ databases">
        <title>Complete sequence of chromosome of Prosthecochloris aestuarii DSM 271.</title>
        <authorList>
            <consortium name="US DOE Joint Genome Institute"/>
            <person name="Lucas S."/>
            <person name="Copeland A."/>
            <person name="Lapidus A."/>
            <person name="Glavina del Rio T."/>
            <person name="Dalin E."/>
            <person name="Tice H."/>
            <person name="Bruce D."/>
            <person name="Goodwin L."/>
            <person name="Pitluck S."/>
            <person name="Schmutz J."/>
            <person name="Larimer F."/>
            <person name="Land M."/>
            <person name="Hauser L."/>
            <person name="Kyrpides N."/>
            <person name="Anderson I."/>
            <person name="Liu Z."/>
            <person name="Li T."/>
            <person name="Zhao F."/>
            <person name="Overmann J."/>
            <person name="Bryant D.A."/>
            <person name="Richardson P."/>
        </authorList>
    </citation>
    <scope>NUCLEOTIDE SEQUENCE [LARGE SCALE GENOMIC DNA]</scope>
    <source>
        <strain evidence="6">DSM 271</strain>
    </source>
</reference>
<dbReference type="InterPro" id="IPR050884">
    <property type="entry name" value="CNP_phosphodiesterase-III"/>
</dbReference>
<dbReference type="Gene3D" id="3.60.21.10">
    <property type="match status" value="1"/>
</dbReference>
<evidence type="ECO:0000256" key="2">
    <source>
        <dbReference type="ARBA" id="ARBA00022801"/>
    </source>
</evidence>
<dbReference type="Proteomes" id="UP000002725">
    <property type="component" value="Chromosome"/>
</dbReference>
<organism evidence="6 7">
    <name type="scientific">Prosthecochloris aestuarii (strain DSM 271 / SK 413)</name>
    <dbReference type="NCBI Taxonomy" id="290512"/>
    <lineage>
        <taxon>Bacteria</taxon>
        <taxon>Pseudomonadati</taxon>
        <taxon>Chlorobiota</taxon>
        <taxon>Chlorobiia</taxon>
        <taxon>Chlorobiales</taxon>
        <taxon>Chlorobiaceae</taxon>
        <taxon>Prosthecochloris</taxon>
    </lineage>
</organism>
<dbReference type="HOGENOM" id="CLU_959280_0_0_10"/>
<dbReference type="eggNOG" id="COG1409">
    <property type="taxonomic scope" value="Bacteria"/>
</dbReference>
<dbReference type="GO" id="GO:0046872">
    <property type="term" value="F:metal ion binding"/>
    <property type="evidence" value="ECO:0007669"/>
    <property type="project" value="UniProtKB-KW"/>
</dbReference>
<dbReference type="InterPro" id="IPR029052">
    <property type="entry name" value="Metallo-depent_PP-like"/>
</dbReference>
<evidence type="ECO:0000313" key="6">
    <source>
        <dbReference type="EMBL" id="ACF45611.1"/>
    </source>
</evidence>
<dbReference type="SUPFAM" id="SSF56300">
    <property type="entry name" value="Metallo-dependent phosphatases"/>
    <property type="match status" value="1"/>
</dbReference>
<dbReference type="EMBL" id="CP001108">
    <property type="protein sequence ID" value="ACF45611.1"/>
    <property type="molecule type" value="Genomic_DNA"/>
</dbReference>
<dbReference type="GO" id="GO:0016787">
    <property type="term" value="F:hydrolase activity"/>
    <property type="evidence" value="ECO:0007669"/>
    <property type="project" value="UniProtKB-KW"/>
</dbReference>
<dbReference type="PANTHER" id="PTHR42988">
    <property type="entry name" value="PHOSPHOHYDROLASE"/>
    <property type="match status" value="1"/>
</dbReference>
<evidence type="ECO:0000256" key="4">
    <source>
        <dbReference type="ARBA" id="ARBA00025742"/>
    </source>
</evidence>
<dbReference type="STRING" id="290512.Paes_0555"/>
<keyword evidence="1" id="KW-0479">Metal-binding</keyword>
<dbReference type="PANTHER" id="PTHR42988:SF2">
    <property type="entry name" value="CYCLIC NUCLEOTIDE PHOSPHODIESTERASE CBUA0032-RELATED"/>
    <property type="match status" value="1"/>
</dbReference>
<dbReference type="InterPro" id="IPR004843">
    <property type="entry name" value="Calcineurin-like_PHP"/>
</dbReference>
<dbReference type="KEGG" id="paa:Paes_0555"/>
<evidence type="ECO:0000259" key="5">
    <source>
        <dbReference type="Pfam" id="PF00149"/>
    </source>
</evidence>
<evidence type="ECO:0000313" key="7">
    <source>
        <dbReference type="Proteomes" id="UP000002725"/>
    </source>
</evidence>
<dbReference type="AlphaFoldDB" id="B4S5L4"/>
<evidence type="ECO:0000256" key="1">
    <source>
        <dbReference type="ARBA" id="ARBA00022723"/>
    </source>
</evidence>
<dbReference type="RefSeq" id="WP_012505148.1">
    <property type="nucleotide sequence ID" value="NC_011059.1"/>
</dbReference>
<feature type="domain" description="Calcineurin-like phosphoesterase" evidence="5">
    <location>
        <begin position="7"/>
        <end position="244"/>
    </location>
</feature>
<keyword evidence="2" id="KW-0378">Hydrolase</keyword>
<sequence>MIEKTVKVAHFSDLHLSGRRDRSQIARLERLLEAIKAARYDHIVITGDIVDSAAPSDWKVLRDILVRQGLYSWDKVTVIPGNHDLINLEEELRVYNAINPDFAGRKRRLRRRLLEFCEVFSELITGNEPVTGFPFIKILQYEDLTLSLVMVNTVYPWMHLENPLGARGYVNPGELTALEGSDVASVLEGSFVIGVCHHAFRIYGTGFPIDQAFDWTMELINRKELINVMRRLDARVILHGHFHRFQTYSYGSLRIVNGGSFHYNPCRYSEMVIGADRSFSQRFVDISPEK</sequence>
<comment type="similarity">
    <text evidence="4">Belongs to the cyclic nucleotide phosphodiesterase class-III family.</text>
</comment>
<gene>
    <name evidence="6" type="ordered locus">Paes_0555</name>
</gene>
<proteinExistence type="inferred from homology"/>
<evidence type="ECO:0000256" key="3">
    <source>
        <dbReference type="ARBA" id="ARBA00023004"/>
    </source>
</evidence>
<accession>B4S5L4</accession>
<keyword evidence="3" id="KW-0408">Iron</keyword>
<name>B4S5L4_PROA2</name>
<dbReference type="Pfam" id="PF00149">
    <property type="entry name" value="Metallophos"/>
    <property type="match status" value="1"/>
</dbReference>
<keyword evidence="7" id="KW-1185">Reference proteome</keyword>
<protein>
    <submittedName>
        <fullName evidence="6">Metallophosphoesterase</fullName>
    </submittedName>
</protein>